<evidence type="ECO:0000313" key="3">
    <source>
        <dbReference type="Proteomes" id="UP001418444"/>
    </source>
</evidence>
<feature type="compositionally biased region" description="Basic and acidic residues" evidence="1">
    <location>
        <begin position="200"/>
        <end position="233"/>
    </location>
</feature>
<feature type="region of interest" description="Disordered" evidence="1">
    <location>
        <begin position="91"/>
        <end position="243"/>
    </location>
</feature>
<feature type="compositionally biased region" description="Low complexity" evidence="1">
    <location>
        <begin position="179"/>
        <end position="198"/>
    </location>
</feature>
<evidence type="ECO:0000256" key="1">
    <source>
        <dbReference type="SAM" id="MobiDB-lite"/>
    </source>
</evidence>
<comment type="caution">
    <text evidence="2">The sequence shown here is derived from an EMBL/GenBank/DDBJ whole genome shotgun (WGS) entry which is preliminary data.</text>
</comment>
<name>A0ABP7NM81_9ACTN</name>
<gene>
    <name evidence="2" type="ORF">GCM10022231_04110</name>
</gene>
<feature type="compositionally biased region" description="Pro residues" evidence="1">
    <location>
        <begin position="158"/>
        <end position="178"/>
    </location>
</feature>
<reference evidence="3" key="1">
    <citation type="journal article" date="2019" name="Int. J. Syst. Evol. Microbiol.">
        <title>The Global Catalogue of Microorganisms (GCM) 10K type strain sequencing project: providing services to taxonomists for standard genome sequencing and annotation.</title>
        <authorList>
            <consortium name="The Broad Institute Genomics Platform"/>
            <consortium name="The Broad Institute Genome Sequencing Center for Infectious Disease"/>
            <person name="Wu L."/>
            <person name="Ma J."/>
        </authorList>
    </citation>
    <scope>NUCLEOTIDE SEQUENCE [LARGE SCALE GENOMIC DNA]</scope>
    <source>
        <strain evidence="3">JCM 16923</strain>
    </source>
</reference>
<dbReference type="Proteomes" id="UP001418444">
    <property type="component" value="Unassembled WGS sequence"/>
</dbReference>
<accession>A0ABP7NM81</accession>
<feature type="compositionally biased region" description="Low complexity" evidence="1">
    <location>
        <begin position="110"/>
        <end position="127"/>
    </location>
</feature>
<organism evidence="2 3">
    <name type="scientific">Gordonia caeni</name>
    <dbReference type="NCBI Taxonomy" id="1007097"/>
    <lineage>
        <taxon>Bacteria</taxon>
        <taxon>Bacillati</taxon>
        <taxon>Actinomycetota</taxon>
        <taxon>Actinomycetes</taxon>
        <taxon>Mycobacteriales</taxon>
        <taxon>Gordoniaceae</taxon>
        <taxon>Gordonia</taxon>
    </lineage>
</organism>
<sequence length="356" mass="36607">MERDRCWSSIVAGPADRAALRIELQISWPIGCELPAGHSGPHASDGGRGGTAPRPWLLWGDFARTPQARRDLPPCSVKSIDDSPCTLFDGHGGSHTFGVTAPRPAPAQPRPAQSRPAVAPTPARARPSYAGRGLPADRTAPATPGWGFPMPTARSRSGPPPATAPAPGPADPPRPATVPPARHATASADGPSGPAAGTQEEDHVGGKGKDGKDKDGKDKDGKRKGRDKHEGKHAPPLGRDGAVPTVGAHALGSMIQINDYADATRTSLIEVIDADGRPRTVVAPVTAVRAVAEPEPTVAPEVPVAVATEVAGLTAIAAQAASAIPDDQFLVRRQVADALQDVAAALAKLADSLDPR</sequence>
<protein>
    <submittedName>
        <fullName evidence="2">Uncharacterized protein</fullName>
    </submittedName>
</protein>
<dbReference type="EMBL" id="BAAAZW010000001">
    <property type="protein sequence ID" value="GAA3949698.1"/>
    <property type="molecule type" value="Genomic_DNA"/>
</dbReference>
<proteinExistence type="predicted"/>
<evidence type="ECO:0000313" key="2">
    <source>
        <dbReference type="EMBL" id="GAA3949698.1"/>
    </source>
</evidence>
<keyword evidence="3" id="KW-1185">Reference proteome</keyword>